<keyword evidence="5 10" id="KW-0057">Aromatic amino acid biosynthesis</keyword>
<evidence type="ECO:0000256" key="3">
    <source>
        <dbReference type="ARBA" id="ARBA00022857"/>
    </source>
</evidence>
<evidence type="ECO:0000259" key="13">
    <source>
        <dbReference type="Pfam" id="PF18317"/>
    </source>
</evidence>
<dbReference type="EC" id="1.1.1.25" evidence="10"/>
<sequence>MGNEMKGQGELPLLFGVIGDPITQTKSPAMHTAALQASDLAGTYVPLHVKKEQLADAIKGIVALGYRGVNVTVPHKVDVMRYVDVIDEAAKQIGAVNTIVNDNGMLTGYNTDGIGYIRSLKEEAVPDLSGKHVLVIGCGGAARGIIYALLQEKPGKVIVANRTRQKAQELADEWAHLGAISACGMGELAQAVQKNDIDIVINTTSVGMYPNVGELPMPTELLTPHMVVSDLIYNPLKTELLSRAESIGCRIHNGLGMFVYQGAYAFEYWTGRPAPIEAMRTVVLNSLQV</sequence>
<reference evidence="14 15" key="1">
    <citation type="submission" date="2018-11" db="EMBL/GenBank/DDBJ databases">
        <title>Genome sequencing of Paenibacillus lentus DSM25539(T).</title>
        <authorList>
            <person name="Kook J.-K."/>
            <person name="Park S.-N."/>
            <person name="Lim Y.K."/>
        </authorList>
    </citation>
    <scope>NUCLEOTIDE SEQUENCE [LARGE SCALE GENOMIC DNA]</scope>
    <source>
        <strain evidence="14 15">DSM 25539</strain>
    </source>
</reference>
<dbReference type="Gene3D" id="3.40.50.720">
    <property type="entry name" value="NAD(P)-binding Rossmann-like Domain"/>
    <property type="match status" value="1"/>
</dbReference>
<dbReference type="GO" id="GO:0005829">
    <property type="term" value="C:cytosol"/>
    <property type="evidence" value="ECO:0007669"/>
    <property type="project" value="TreeGrafter"/>
</dbReference>
<protein>
    <recommendedName>
        <fullName evidence="10">Shikimate dehydrogenase (NADP(+))</fullName>
        <shortName evidence="10">SDH</shortName>
        <ecNumber evidence="10">1.1.1.25</ecNumber>
    </recommendedName>
</protein>
<comment type="pathway">
    <text evidence="9">Aromatic compound metabolism; 3,4-dihydroxybenzoate biosynthesis; 3-dehydroquinate from D-quinate (NAD(+) route).</text>
</comment>
<feature type="binding site" evidence="10">
    <location>
        <position position="72"/>
    </location>
    <ligand>
        <name>shikimate</name>
        <dbReference type="ChEBI" id="CHEBI:36208"/>
    </ligand>
</feature>
<dbReference type="NCBIfam" id="NF001319">
    <property type="entry name" value="PRK00258.3-3"/>
    <property type="match status" value="1"/>
</dbReference>
<dbReference type="InterPro" id="IPR036291">
    <property type="entry name" value="NAD(P)-bd_dom_sf"/>
</dbReference>
<dbReference type="RefSeq" id="WP_125082805.1">
    <property type="nucleotide sequence ID" value="NZ_CP034248.1"/>
</dbReference>
<dbReference type="Proteomes" id="UP000273145">
    <property type="component" value="Chromosome"/>
</dbReference>
<proteinExistence type="inferred from homology"/>
<comment type="catalytic activity">
    <reaction evidence="8">
        <text>shikimate + NAD(+) = 3-dehydroshikimate + NADH + H(+)</text>
        <dbReference type="Rhea" id="RHEA:17741"/>
        <dbReference type="ChEBI" id="CHEBI:15378"/>
        <dbReference type="ChEBI" id="CHEBI:16630"/>
        <dbReference type="ChEBI" id="CHEBI:36208"/>
        <dbReference type="ChEBI" id="CHEBI:57540"/>
        <dbReference type="ChEBI" id="CHEBI:57945"/>
    </reaction>
</comment>
<dbReference type="OrthoDB" id="9792692at2"/>
<accession>A0A3Q8S4T9</accession>
<comment type="similarity">
    <text evidence="10">Belongs to the shikimate dehydrogenase family.</text>
</comment>
<dbReference type="InterPro" id="IPR041121">
    <property type="entry name" value="SDH_C"/>
</dbReference>
<feature type="binding site" evidence="10">
    <location>
        <begin position="161"/>
        <end position="166"/>
    </location>
    <ligand>
        <name>NADP(+)</name>
        <dbReference type="ChEBI" id="CHEBI:58349"/>
    </ligand>
</feature>
<feature type="binding site" evidence="10">
    <location>
        <position position="88"/>
    </location>
    <ligand>
        <name>NADP(+)</name>
        <dbReference type="ChEBI" id="CHEBI:58349"/>
    </ligand>
</feature>
<comment type="catalytic activity">
    <reaction evidence="7">
        <text>L-quinate + NAD(+) = 3-dehydroquinate + NADH + H(+)</text>
        <dbReference type="Rhea" id="RHEA:22364"/>
        <dbReference type="ChEBI" id="CHEBI:15378"/>
        <dbReference type="ChEBI" id="CHEBI:29751"/>
        <dbReference type="ChEBI" id="CHEBI:32364"/>
        <dbReference type="ChEBI" id="CHEBI:57540"/>
        <dbReference type="ChEBI" id="CHEBI:57945"/>
        <dbReference type="EC" id="1.1.1.24"/>
    </reaction>
</comment>
<dbReference type="GO" id="GO:0008652">
    <property type="term" value="P:amino acid biosynthetic process"/>
    <property type="evidence" value="ECO:0007669"/>
    <property type="project" value="UniProtKB-KW"/>
</dbReference>
<feature type="binding site" evidence="10">
    <location>
        <position position="233"/>
    </location>
    <ligand>
        <name>shikimate</name>
        <dbReference type="ChEBI" id="CHEBI:36208"/>
    </ligand>
</feature>
<dbReference type="GO" id="GO:0009073">
    <property type="term" value="P:aromatic amino acid family biosynthetic process"/>
    <property type="evidence" value="ECO:0007669"/>
    <property type="project" value="UniProtKB-KW"/>
</dbReference>
<name>A0A3Q8S4T9_9BACL</name>
<evidence type="ECO:0000256" key="2">
    <source>
        <dbReference type="ARBA" id="ARBA00022605"/>
    </source>
</evidence>
<dbReference type="EMBL" id="CP034248">
    <property type="protein sequence ID" value="AZK46759.1"/>
    <property type="molecule type" value="Genomic_DNA"/>
</dbReference>
<comment type="subunit">
    <text evidence="10">Homodimer.</text>
</comment>
<gene>
    <name evidence="10 14" type="primary">aroE</name>
    <name evidence="14" type="ORF">EIM92_11860</name>
</gene>
<feature type="binding site" evidence="10">
    <location>
        <position position="97"/>
    </location>
    <ligand>
        <name>shikimate</name>
        <dbReference type="ChEBI" id="CHEBI:36208"/>
    </ligand>
</feature>
<feature type="binding site" evidence="10">
    <location>
        <begin position="25"/>
        <end position="27"/>
    </location>
    <ligand>
        <name>shikimate</name>
        <dbReference type="ChEBI" id="CHEBI:36208"/>
    </ligand>
</feature>
<dbReference type="GO" id="GO:0009423">
    <property type="term" value="P:chorismate biosynthetic process"/>
    <property type="evidence" value="ECO:0007669"/>
    <property type="project" value="UniProtKB-UniRule"/>
</dbReference>
<dbReference type="GO" id="GO:0050661">
    <property type="term" value="F:NADP binding"/>
    <property type="evidence" value="ECO:0007669"/>
    <property type="project" value="InterPro"/>
</dbReference>
<dbReference type="Pfam" id="PF08501">
    <property type="entry name" value="Shikimate_dh_N"/>
    <property type="match status" value="1"/>
</dbReference>
<evidence type="ECO:0000256" key="7">
    <source>
        <dbReference type="ARBA" id="ARBA00051639"/>
    </source>
</evidence>
<dbReference type="NCBIfam" id="TIGR00507">
    <property type="entry name" value="aroE"/>
    <property type="match status" value="1"/>
</dbReference>
<dbReference type="InterPro" id="IPR006151">
    <property type="entry name" value="Shikm_DH/Glu-tRNA_Rdtase"/>
</dbReference>
<dbReference type="GO" id="GO:0019632">
    <property type="term" value="P:shikimate metabolic process"/>
    <property type="evidence" value="ECO:0007669"/>
    <property type="project" value="InterPro"/>
</dbReference>
<evidence type="ECO:0000259" key="12">
    <source>
        <dbReference type="Pfam" id="PF08501"/>
    </source>
</evidence>
<dbReference type="Pfam" id="PF18317">
    <property type="entry name" value="SDH_C"/>
    <property type="match status" value="1"/>
</dbReference>
<keyword evidence="15" id="KW-1185">Reference proteome</keyword>
<feature type="active site" description="Proton acceptor" evidence="10">
    <location>
        <position position="76"/>
    </location>
</feature>
<dbReference type="UniPathway" id="UPA00053">
    <property type="reaction ID" value="UER00087"/>
</dbReference>
<feature type="binding site" evidence="10">
    <location>
        <position position="254"/>
    </location>
    <ligand>
        <name>NADP(+)</name>
        <dbReference type="ChEBI" id="CHEBI:58349"/>
    </ligand>
</feature>
<comment type="caution">
    <text evidence="10">Lacks conserved residue(s) required for the propagation of feature annotation.</text>
</comment>
<dbReference type="SUPFAM" id="SSF53223">
    <property type="entry name" value="Aminoacid dehydrogenase-like, N-terminal domain"/>
    <property type="match status" value="1"/>
</dbReference>
<evidence type="ECO:0000256" key="8">
    <source>
        <dbReference type="ARBA" id="ARBA00052329"/>
    </source>
</evidence>
<dbReference type="InterPro" id="IPR013708">
    <property type="entry name" value="Shikimate_DH-bd_N"/>
</dbReference>
<dbReference type="GO" id="GO:0030266">
    <property type="term" value="F:quinate 3-dehydrogenase (NAD+) activity"/>
    <property type="evidence" value="ECO:0007669"/>
    <property type="project" value="UniProtKB-EC"/>
</dbReference>
<dbReference type="Gene3D" id="3.40.50.10860">
    <property type="entry name" value="Leucine Dehydrogenase, chain A, domain 1"/>
    <property type="match status" value="1"/>
</dbReference>
<evidence type="ECO:0000256" key="10">
    <source>
        <dbReference type="HAMAP-Rule" id="MF_00222"/>
    </source>
</evidence>
<feature type="domain" description="Quinate/shikimate 5-dehydrogenase/glutamyl-tRNA reductase" evidence="11">
    <location>
        <begin position="121"/>
        <end position="205"/>
    </location>
</feature>
<evidence type="ECO:0000313" key="15">
    <source>
        <dbReference type="Proteomes" id="UP000273145"/>
    </source>
</evidence>
<feature type="binding site" evidence="10">
    <location>
        <position position="112"/>
    </location>
    <ligand>
        <name>shikimate</name>
        <dbReference type="ChEBI" id="CHEBI:36208"/>
    </ligand>
</feature>
<keyword evidence="3 10" id="KW-0521">NADP</keyword>
<dbReference type="FunFam" id="3.40.50.720:FF:000086">
    <property type="entry name" value="Quinate/shikimate dehydrogenase"/>
    <property type="match status" value="1"/>
</dbReference>
<comment type="catalytic activity">
    <reaction evidence="6 10">
        <text>shikimate + NADP(+) = 3-dehydroshikimate + NADPH + H(+)</text>
        <dbReference type="Rhea" id="RHEA:17737"/>
        <dbReference type="ChEBI" id="CHEBI:15378"/>
        <dbReference type="ChEBI" id="CHEBI:16630"/>
        <dbReference type="ChEBI" id="CHEBI:36208"/>
        <dbReference type="ChEBI" id="CHEBI:57783"/>
        <dbReference type="ChEBI" id="CHEBI:58349"/>
        <dbReference type="EC" id="1.1.1.25"/>
    </reaction>
</comment>
<feature type="domain" description="Shikimate dehydrogenase substrate binding N-terminal" evidence="12">
    <location>
        <begin position="17"/>
        <end position="99"/>
    </location>
</feature>
<evidence type="ECO:0000313" key="14">
    <source>
        <dbReference type="EMBL" id="AZK46759.1"/>
    </source>
</evidence>
<dbReference type="Pfam" id="PF01488">
    <property type="entry name" value="Shikimate_DH"/>
    <property type="match status" value="1"/>
</dbReference>
<dbReference type="CDD" id="cd01065">
    <property type="entry name" value="NAD_bind_Shikimate_DH"/>
    <property type="match status" value="1"/>
</dbReference>
<evidence type="ECO:0000256" key="9">
    <source>
        <dbReference type="ARBA" id="ARBA00060613"/>
    </source>
</evidence>
<dbReference type="PANTHER" id="PTHR21089">
    <property type="entry name" value="SHIKIMATE DEHYDROGENASE"/>
    <property type="match status" value="1"/>
</dbReference>
<dbReference type="InterPro" id="IPR046346">
    <property type="entry name" value="Aminoacid_DH-like_N_sf"/>
</dbReference>
<evidence type="ECO:0000256" key="6">
    <source>
        <dbReference type="ARBA" id="ARBA00049442"/>
    </source>
</evidence>
<keyword evidence="4 10" id="KW-0560">Oxidoreductase</keyword>
<dbReference type="HAMAP" id="MF_00222">
    <property type="entry name" value="Shikimate_DH_AroE"/>
    <property type="match status" value="1"/>
</dbReference>
<evidence type="ECO:0000259" key="11">
    <source>
        <dbReference type="Pfam" id="PF01488"/>
    </source>
</evidence>
<dbReference type="InterPro" id="IPR022893">
    <property type="entry name" value="Shikimate_DH_fam"/>
</dbReference>
<keyword evidence="2 10" id="KW-0028">Amino-acid biosynthesis</keyword>
<dbReference type="GO" id="GO:0004764">
    <property type="term" value="F:shikimate 3-dehydrogenase (NADP+) activity"/>
    <property type="evidence" value="ECO:0007669"/>
    <property type="project" value="UniProtKB-UniRule"/>
</dbReference>
<feature type="domain" description="SDH C-terminal" evidence="13">
    <location>
        <begin position="254"/>
        <end position="284"/>
    </location>
</feature>
<comment type="function">
    <text evidence="10">Involved in the biosynthesis of the chorismate, which leads to the biosynthesis of aromatic amino acids. Catalyzes the reversible NADPH linked reduction of 3-dehydroshikimate (DHSA) to yield shikimate (SA).</text>
</comment>
<feature type="binding site" evidence="10">
    <location>
        <position position="261"/>
    </location>
    <ligand>
        <name>shikimate</name>
        <dbReference type="ChEBI" id="CHEBI:36208"/>
    </ligand>
</feature>
<evidence type="ECO:0000256" key="1">
    <source>
        <dbReference type="ARBA" id="ARBA00004871"/>
    </source>
</evidence>
<comment type="pathway">
    <text evidence="1 10">Metabolic intermediate biosynthesis; chorismate biosynthesis; chorismate from D-erythrose 4-phosphate and phosphoenolpyruvate: step 4/7.</text>
</comment>
<evidence type="ECO:0000256" key="4">
    <source>
        <dbReference type="ARBA" id="ARBA00023002"/>
    </source>
</evidence>
<dbReference type="PANTHER" id="PTHR21089:SF1">
    <property type="entry name" value="BIFUNCTIONAL 3-DEHYDROQUINATE DEHYDRATASE_SHIKIMATE DEHYDROGENASE, CHLOROPLASTIC"/>
    <property type="match status" value="1"/>
</dbReference>
<dbReference type="KEGG" id="plen:EIM92_11860"/>
<feature type="binding site" evidence="10">
    <location>
        <position position="231"/>
    </location>
    <ligand>
        <name>NADP(+)</name>
        <dbReference type="ChEBI" id="CHEBI:58349"/>
    </ligand>
</feature>
<dbReference type="InterPro" id="IPR011342">
    <property type="entry name" value="Shikimate_DH"/>
</dbReference>
<evidence type="ECO:0000256" key="5">
    <source>
        <dbReference type="ARBA" id="ARBA00023141"/>
    </source>
</evidence>
<dbReference type="SUPFAM" id="SSF51735">
    <property type="entry name" value="NAD(P)-binding Rossmann-fold domains"/>
    <property type="match status" value="1"/>
</dbReference>
<dbReference type="NCBIfam" id="NF001310">
    <property type="entry name" value="PRK00258.1-2"/>
    <property type="match status" value="1"/>
</dbReference>
<dbReference type="AlphaFoldDB" id="A0A3Q8S4T9"/>
<organism evidence="14 15">
    <name type="scientific">Paenibacillus lentus</name>
    <dbReference type="NCBI Taxonomy" id="1338368"/>
    <lineage>
        <taxon>Bacteria</taxon>
        <taxon>Bacillati</taxon>
        <taxon>Bacillota</taxon>
        <taxon>Bacilli</taxon>
        <taxon>Bacillales</taxon>
        <taxon>Paenibacillaceae</taxon>
        <taxon>Paenibacillus</taxon>
    </lineage>
</organism>
<dbReference type="GO" id="GO:0052734">
    <property type="term" value="F:shikimate 3-dehydrogenase (NAD+) activity"/>
    <property type="evidence" value="ECO:0007669"/>
    <property type="project" value="RHEA"/>
</dbReference>